<organism evidence="2 3">
    <name type="scientific">Meganyctiphanes norvegica</name>
    <name type="common">Northern krill</name>
    <name type="synonym">Thysanopoda norvegica</name>
    <dbReference type="NCBI Taxonomy" id="48144"/>
    <lineage>
        <taxon>Eukaryota</taxon>
        <taxon>Metazoa</taxon>
        <taxon>Ecdysozoa</taxon>
        <taxon>Arthropoda</taxon>
        <taxon>Crustacea</taxon>
        <taxon>Multicrustacea</taxon>
        <taxon>Malacostraca</taxon>
        <taxon>Eumalacostraca</taxon>
        <taxon>Eucarida</taxon>
        <taxon>Euphausiacea</taxon>
        <taxon>Euphausiidae</taxon>
        <taxon>Meganyctiphanes</taxon>
    </lineage>
</organism>
<name>A0AAV2Q2W4_MEGNR</name>
<feature type="region of interest" description="Disordered" evidence="1">
    <location>
        <begin position="1"/>
        <end position="45"/>
    </location>
</feature>
<evidence type="ECO:0000313" key="2">
    <source>
        <dbReference type="EMBL" id="CAL4068047.1"/>
    </source>
</evidence>
<dbReference type="EMBL" id="CAXKWB010002953">
    <property type="protein sequence ID" value="CAL4068047.1"/>
    <property type="molecule type" value="Genomic_DNA"/>
</dbReference>
<sequence>MDNVTVIDESSEDDSILKESSENDLSYDEMVDDLSDYEDNQAEEPEAENLNCVGDFADNVESMGISGNENEIVPTVVDQVEMPEVENVEIDKFVPILRQPDLTGNNAQNSISQNVGSNRPRRAAVFKGRPMDNQFVYYK</sequence>
<reference evidence="2 3" key="1">
    <citation type="submission" date="2024-05" db="EMBL/GenBank/DDBJ databases">
        <authorList>
            <person name="Wallberg A."/>
        </authorList>
    </citation>
    <scope>NUCLEOTIDE SEQUENCE [LARGE SCALE GENOMIC DNA]</scope>
</reference>
<dbReference type="Proteomes" id="UP001497623">
    <property type="component" value="Unassembled WGS sequence"/>
</dbReference>
<protein>
    <submittedName>
        <fullName evidence="2">Uncharacterized protein</fullName>
    </submittedName>
</protein>
<keyword evidence="3" id="KW-1185">Reference proteome</keyword>
<feature type="compositionally biased region" description="Acidic residues" evidence="1">
    <location>
        <begin position="25"/>
        <end position="45"/>
    </location>
</feature>
<comment type="caution">
    <text evidence="2">The sequence shown here is derived from an EMBL/GenBank/DDBJ whole genome shotgun (WGS) entry which is preliminary data.</text>
</comment>
<evidence type="ECO:0000313" key="3">
    <source>
        <dbReference type="Proteomes" id="UP001497623"/>
    </source>
</evidence>
<dbReference type="AlphaFoldDB" id="A0AAV2Q2W4"/>
<proteinExistence type="predicted"/>
<gene>
    <name evidence="2" type="ORF">MNOR_LOCUS6929</name>
</gene>
<accession>A0AAV2Q2W4</accession>
<evidence type="ECO:0000256" key="1">
    <source>
        <dbReference type="SAM" id="MobiDB-lite"/>
    </source>
</evidence>